<gene>
    <name evidence="1" type="ORF">FSP39_008570</name>
</gene>
<accession>A0AA89BQS0</accession>
<sequence length="712" mass="80971">TFNNACILVDHITGQSNDLVVSITTDGTYSIKVKDTTWLHSAPTSFVTGGDLHSSPGGDLKLLQTTGTSGQDLLGAWEDTNFQYQAGESRITASIRLYPKRQDNFLIFSQKYVDDAKETNVSSYDDIIGCFPSFKLTNAAAELGYMAFAGGFFGNQNKAFGRFNANTTRIKDGIEGGPIAIFDHEGNTIIISPFSEFMVASQRFKPGDSIGWGIMGGVKEVPKGYQYDTILYYSDGINKAFDGWGGLLRTWFNKTDSDILKDDTIKYMGYWTNNGGYYYYNTEKGKTYQDTIKELIQYANDTGIPYNYYQFDSWWYTRGEGNGTKEWEPESTIFPDGFKSKDNVYAIQNGGKFAFVIECNSSVSVPIQEEFWDSLFTKAQDWGMIMYEEDWMTWEYLKMESFSTNLILGKTWLSQMARSAQRHGIQIQYGWAYPREAMQSLEFPAVTQARVSGEYRPGHSEQWRIGEVSMFASALGVRPYKDTFWTTEIQPGNPEENRLSNLAFSLRCCTTDGQILRPSKPATAIDTQILQRAFHPLLPGDSEIWSTHTIYDATYHDLYFGTVLVVDPPEGYILFAKDLDFIIDEGEYMYYEYPKFSEMAPFNKSSILKLETRCNKTNPCLYHFVQKLHFEFHGNHSYYIIGEVSKWMTMSQNRIVSITPDYNAELMINMLGAPYEDVTLTYIEDGELKQRTCNLGMPGTQTMSLVTGRCPF</sequence>
<evidence type="ECO:0000313" key="2">
    <source>
        <dbReference type="Proteomes" id="UP001186944"/>
    </source>
</evidence>
<dbReference type="EMBL" id="VSWD01000011">
    <property type="protein sequence ID" value="KAK3087626.1"/>
    <property type="molecule type" value="Genomic_DNA"/>
</dbReference>
<evidence type="ECO:0000313" key="1">
    <source>
        <dbReference type="EMBL" id="KAK3087626.1"/>
    </source>
</evidence>
<name>A0AA89BQS0_PINIB</name>
<feature type="non-terminal residue" evidence="1">
    <location>
        <position position="1"/>
    </location>
</feature>
<dbReference type="SUPFAM" id="SSF51445">
    <property type="entry name" value="(Trans)glycosidases"/>
    <property type="match status" value="1"/>
</dbReference>
<proteinExistence type="predicted"/>
<dbReference type="AlphaFoldDB" id="A0AA89BQS0"/>
<protein>
    <submittedName>
        <fullName evidence="1">Uncharacterized protein</fullName>
    </submittedName>
</protein>
<reference evidence="1" key="1">
    <citation type="submission" date="2019-08" db="EMBL/GenBank/DDBJ databases">
        <title>The improved chromosome-level genome for the pearl oyster Pinctada fucata martensii using PacBio sequencing and Hi-C.</title>
        <authorList>
            <person name="Zheng Z."/>
        </authorList>
    </citation>
    <scope>NUCLEOTIDE SEQUENCE</scope>
    <source>
        <strain evidence="1">ZZ-2019</strain>
        <tissue evidence="1">Adductor muscle</tissue>
    </source>
</reference>
<comment type="caution">
    <text evidence="1">The sequence shown here is derived from an EMBL/GenBank/DDBJ whole genome shotgun (WGS) entry which is preliminary data.</text>
</comment>
<keyword evidence="2" id="KW-1185">Reference proteome</keyword>
<dbReference type="InterPro" id="IPR017853">
    <property type="entry name" value="GH"/>
</dbReference>
<organism evidence="1 2">
    <name type="scientific">Pinctada imbricata</name>
    <name type="common">Atlantic pearl-oyster</name>
    <name type="synonym">Pinctada martensii</name>
    <dbReference type="NCBI Taxonomy" id="66713"/>
    <lineage>
        <taxon>Eukaryota</taxon>
        <taxon>Metazoa</taxon>
        <taxon>Spiralia</taxon>
        <taxon>Lophotrochozoa</taxon>
        <taxon>Mollusca</taxon>
        <taxon>Bivalvia</taxon>
        <taxon>Autobranchia</taxon>
        <taxon>Pteriomorphia</taxon>
        <taxon>Pterioida</taxon>
        <taxon>Pterioidea</taxon>
        <taxon>Pteriidae</taxon>
        <taxon>Pinctada</taxon>
    </lineage>
</organism>
<dbReference type="Proteomes" id="UP001186944">
    <property type="component" value="Unassembled WGS sequence"/>
</dbReference>